<keyword evidence="3 7" id="KW-0732">Signal</keyword>
<evidence type="ECO:0000256" key="2">
    <source>
        <dbReference type="ARBA" id="ARBA00012247"/>
    </source>
</evidence>
<dbReference type="SUPFAM" id="SSF51695">
    <property type="entry name" value="PLC-like phosphodiesterases"/>
    <property type="match status" value="1"/>
</dbReference>
<keyword evidence="5" id="KW-0378">Hydrolase</keyword>
<dbReference type="InterPro" id="IPR017946">
    <property type="entry name" value="PLC-like_Pdiesterase_TIM-brl"/>
</dbReference>
<evidence type="ECO:0000256" key="6">
    <source>
        <dbReference type="ARBA" id="ARBA00047512"/>
    </source>
</evidence>
<dbReference type="PROSITE" id="PS51704">
    <property type="entry name" value="GP_PDE"/>
    <property type="match status" value="1"/>
</dbReference>
<dbReference type="NCBIfam" id="NF008354">
    <property type="entry name" value="PRK11143.1"/>
    <property type="match status" value="1"/>
</dbReference>
<sequence>MRLLSECLRLTLLLLPATSFALDVIAHRGASGQLPEHSLVAVAYAHATGSDYIEQDVVLSRDGIPIVLHDIHLDATTDVASKYPKRARADGRFYAIDFDLAELKTLELNERVNHQTKQRVYPTRFPLMQLGLRIPTLAEEIQLIQGLNQSTGMAVGIYPEIKAPDWHRSQGQDISAKVLAVLAHYGYTERHHAVYLQCFDANELQRIRHKLGSKLKLVQLIGENSWQESTTNYDWLKSAQGISDIASYADGIGPWWPQLLDNHQQPSSLVNYARDQQLIIHPYTFRTDQLPEWADSYQQWLEVFVSVVKVDGVFTDFPKRTIQIRQQIKAAKP</sequence>
<dbReference type="EMBL" id="BMDX01000002">
    <property type="protein sequence ID" value="GGA67631.1"/>
    <property type="molecule type" value="Genomic_DNA"/>
</dbReference>
<dbReference type="PANTHER" id="PTHR43620">
    <property type="entry name" value="GLYCEROPHOSPHORYL DIESTER PHOSPHODIESTERASE"/>
    <property type="match status" value="1"/>
</dbReference>
<evidence type="ECO:0000259" key="8">
    <source>
        <dbReference type="PROSITE" id="PS51704"/>
    </source>
</evidence>
<reference evidence="10" key="1">
    <citation type="journal article" date="2019" name="Int. J. Syst. Evol. Microbiol.">
        <title>The Global Catalogue of Microorganisms (GCM) 10K type strain sequencing project: providing services to taxonomists for standard genome sequencing and annotation.</title>
        <authorList>
            <consortium name="The Broad Institute Genomics Platform"/>
            <consortium name="The Broad Institute Genome Sequencing Center for Infectious Disease"/>
            <person name="Wu L."/>
            <person name="Ma J."/>
        </authorList>
    </citation>
    <scope>NUCLEOTIDE SEQUENCE [LARGE SCALE GENOMIC DNA]</scope>
    <source>
        <strain evidence="10">CGMCC 1.10130</strain>
    </source>
</reference>
<dbReference type="GO" id="GO:0006629">
    <property type="term" value="P:lipid metabolic process"/>
    <property type="evidence" value="ECO:0007669"/>
    <property type="project" value="InterPro"/>
</dbReference>
<evidence type="ECO:0000256" key="4">
    <source>
        <dbReference type="ARBA" id="ARBA00022798"/>
    </source>
</evidence>
<comment type="similarity">
    <text evidence="1">Belongs to the glycerophosphoryl diester phosphodiesterase family.</text>
</comment>
<feature type="signal peptide" evidence="7">
    <location>
        <begin position="1"/>
        <end position="21"/>
    </location>
</feature>
<dbReference type="EC" id="3.1.4.46" evidence="2"/>
<dbReference type="PANTHER" id="PTHR43620:SF7">
    <property type="entry name" value="GLYCEROPHOSPHODIESTER PHOSPHODIESTERASE GDPD5-RELATED"/>
    <property type="match status" value="1"/>
</dbReference>
<evidence type="ECO:0000313" key="10">
    <source>
        <dbReference type="Proteomes" id="UP000619743"/>
    </source>
</evidence>
<keyword evidence="10" id="KW-1185">Reference proteome</keyword>
<feature type="chain" id="PRO_5035307132" description="glycerophosphodiester phosphodiesterase" evidence="7">
    <location>
        <begin position="22"/>
        <end position="333"/>
    </location>
</feature>
<organism evidence="9 10">
    <name type="scientific">Neiella marina</name>
    <dbReference type="NCBI Taxonomy" id="508461"/>
    <lineage>
        <taxon>Bacteria</taxon>
        <taxon>Pseudomonadati</taxon>
        <taxon>Pseudomonadota</taxon>
        <taxon>Gammaproteobacteria</taxon>
        <taxon>Alteromonadales</taxon>
        <taxon>Echinimonadaceae</taxon>
        <taxon>Neiella</taxon>
    </lineage>
</organism>
<gene>
    <name evidence="9" type="primary">glpQ</name>
    <name evidence="9" type="ORF">GCM10011369_06590</name>
</gene>
<accession>A0A8J2U2Y1</accession>
<dbReference type="GO" id="GO:0042597">
    <property type="term" value="C:periplasmic space"/>
    <property type="evidence" value="ECO:0007669"/>
    <property type="project" value="TreeGrafter"/>
</dbReference>
<keyword evidence="4" id="KW-0319">Glycerol metabolism</keyword>
<evidence type="ECO:0000313" key="9">
    <source>
        <dbReference type="EMBL" id="GGA67631.1"/>
    </source>
</evidence>
<feature type="domain" description="GP-PDE" evidence="8">
    <location>
        <begin position="22"/>
        <end position="325"/>
    </location>
</feature>
<dbReference type="Proteomes" id="UP000619743">
    <property type="component" value="Unassembled WGS sequence"/>
</dbReference>
<dbReference type="GO" id="GO:0006071">
    <property type="term" value="P:glycerol metabolic process"/>
    <property type="evidence" value="ECO:0007669"/>
    <property type="project" value="UniProtKB-KW"/>
</dbReference>
<dbReference type="Gene3D" id="3.20.20.190">
    <property type="entry name" value="Phosphatidylinositol (PI) phosphodiesterase"/>
    <property type="match status" value="1"/>
</dbReference>
<proteinExistence type="inferred from homology"/>
<name>A0A8J2U2Y1_9GAMM</name>
<protein>
    <recommendedName>
        <fullName evidence="2">glycerophosphodiester phosphodiesterase</fullName>
        <ecNumber evidence="2">3.1.4.46</ecNumber>
    </recommendedName>
</protein>
<evidence type="ECO:0000256" key="3">
    <source>
        <dbReference type="ARBA" id="ARBA00022729"/>
    </source>
</evidence>
<dbReference type="AlphaFoldDB" id="A0A8J2U2Y1"/>
<dbReference type="RefSeq" id="WP_087504397.1">
    <property type="nucleotide sequence ID" value="NZ_BMDX01000002.1"/>
</dbReference>
<comment type="catalytic activity">
    <reaction evidence="6">
        <text>a sn-glycero-3-phosphodiester + H2O = an alcohol + sn-glycerol 3-phosphate + H(+)</text>
        <dbReference type="Rhea" id="RHEA:12969"/>
        <dbReference type="ChEBI" id="CHEBI:15377"/>
        <dbReference type="ChEBI" id="CHEBI:15378"/>
        <dbReference type="ChEBI" id="CHEBI:30879"/>
        <dbReference type="ChEBI" id="CHEBI:57597"/>
        <dbReference type="ChEBI" id="CHEBI:83408"/>
        <dbReference type="EC" id="3.1.4.46"/>
    </reaction>
</comment>
<evidence type="ECO:0000256" key="7">
    <source>
        <dbReference type="SAM" id="SignalP"/>
    </source>
</evidence>
<dbReference type="Pfam" id="PF03009">
    <property type="entry name" value="GDPD"/>
    <property type="match status" value="1"/>
</dbReference>
<comment type="caution">
    <text evidence="9">The sequence shown here is derived from an EMBL/GenBank/DDBJ whole genome shotgun (WGS) entry which is preliminary data.</text>
</comment>
<evidence type="ECO:0000256" key="5">
    <source>
        <dbReference type="ARBA" id="ARBA00022801"/>
    </source>
</evidence>
<dbReference type="InterPro" id="IPR030395">
    <property type="entry name" value="GP_PDE_dom"/>
</dbReference>
<dbReference type="GO" id="GO:0008889">
    <property type="term" value="F:glycerophosphodiester phosphodiesterase activity"/>
    <property type="evidence" value="ECO:0007669"/>
    <property type="project" value="UniProtKB-EC"/>
</dbReference>
<dbReference type="FunFam" id="3.20.20.190:FF:000009">
    <property type="entry name" value="Glycerophosphodiester phosphodiesterase, periplasmic"/>
    <property type="match status" value="1"/>
</dbReference>
<evidence type="ECO:0000256" key="1">
    <source>
        <dbReference type="ARBA" id="ARBA00007277"/>
    </source>
</evidence>
<dbReference type="OrthoDB" id="9795622at2"/>